<evidence type="ECO:0000259" key="9">
    <source>
        <dbReference type="Pfam" id="PF13231"/>
    </source>
</evidence>
<feature type="transmembrane region" description="Helical" evidence="8">
    <location>
        <begin position="341"/>
        <end position="359"/>
    </location>
</feature>
<dbReference type="GO" id="GO:0005886">
    <property type="term" value="C:plasma membrane"/>
    <property type="evidence" value="ECO:0007669"/>
    <property type="project" value="UniProtKB-SubCell"/>
</dbReference>
<organism evidence="10 11">
    <name type="scientific">Legionella parisiensis</name>
    <dbReference type="NCBI Taxonomy" id="45071"/>
    <lineage>
        <taxon>Bacteria</taxon>
        <taxon>Pseudomonadati</taxon>
        <taxon>Pseudomonadota</taxon>
        <taxon>Gammaproteobacteria</taxon>
        <taxon>Legionellales</taxon>
        <taxon>Legionellaceae</taxon>
        <taxon>Legionella</taxon>
    </lineage>
</organism>
<feature type="transmembrane region" description="Helical" evidence="8">
    <location>
        <begin position="208"/>
        <end position="228"/>
    </location>
</feature>
<evidence type="ECO:0000256" key="6">
    <source>
        <dbReference type="ARBA" id="ARBA00022989"/>
    </source>
</evidence>
<comment type="caution">
    <text evidence="10">The sequence shown here is derived from an EMBL/GenBank/DDBJ whole genome shotgun (WGS) entry which is preliminary data.</text>
</comment>
<keyword evidence="11" id="KW-1185">Reference proteome</keyword>
<feature type="transmembrane region" description="Helical" evidence="8">
    <location>
        <begin position="286"/>
        <end position="304"/>
    </location>
</feature>
<dbReference type="STRING" id="45071.Lpar_0439"/>
<evidence type="ECO:0000256" key="7">
    <source>
        <dbReference type="ARBA" id="ARBA00023136"/>
    </source>
</evidence>
<feature type="transmembrane region" description="Helical" evidence="8">
    <location>
        <begin position="87"/>
        <end position="105"/>
    </location>
</feature>
<evidence type="ECO:0000256" key="8">
    <source>
        <dbReference type="SAM" id="Phobius"/>
    </source>
</evidence>
<evidence type="ECO:0000256" key="4">
    <source>
        <dbReference type="ARBA" id="ARBA00022679"/>
    </source>
</evidence>
<name>A0A1E5JMZ1_9GAMM</name>
<keyword evidence="4" id="KW-0808">Transferase</keyword>
<keyword evidence="6 8" id="KW-1133">Transmembrane helix</keyword>
<dbReference type="OrthoDB" id="108054at2"/>
<evidence type="ECO:0000313" key="11">
    <source>
        <dbReference type="Proteomes" id="UP000095229"/>
    </source>
</evidence>
<feature type="transmembrane region" description="Helical" evidence="8">
    <location>
        <begin position="310"/>
        <end position="329"/>
    </location>
</feature>
<keyword evidence="5 8" id="KW-0812">Transmembrane</keyword>
<evidence type="ECO:0000256" key="3">
    <source>
        <dbReference type="ARBA" id="ARBA00022676"/>
    </source>
</evidence>
<protein>
    <recommendedName>
        <fullName evidence="9">Glycosyltransferase RgtA/B/C/D-like domain-containing protein</fullName>
    </recommendedName>
</protein>
<evidence type="ECO:0000313" key="10">
    <source>
        <dbReference type="EMBL" id="OEH45889.1"/>
    </source>
</evidence>
<dbReference type="PANTHER" id="PTHR33908:SF11">
    <property type="entry name" value="MEMBRANE PROTEIN"/>
    <property type="match status" value="1"/>
</dbReference>
<proteinExistence type="predicted"/>
<dbReference type="PANTHER" id="PTHR33908">
    <property type="entry name" value="MANNOSYLTRANSFERASE YKCB-RELATED"/>
    <property type="match status" value="1"/>
</dbReference>
<feature type="domain" description="Glycosyltransferase RgtA/B/C/D-like" evidence="9">
    <location>
        <begin position="66"/>
        <end position="225"/>
    </location>
</feature>
<dbReference type="PATRIC" id="fig|45071.6.peg.472"/>
<feature type="transmembrane region" description="Helical" evidence="8">
    <location>
        <begin position="248"/>
        <end position="274"/>
    </location>
</feature>
<accession>A0A1E5JMZ1</accession>
<evidence type="ECO:0000256" key="1">
    <source>
        <dbReference type="ARBA" id="ARBA00004651"/>
    </source>
</evidence>
<dbReference type="InterPro" id="IPR038731">
    <property type="entry name" value="RgtA/B/C-like"/>
</dbReference>
<dbReference type="InterPro" id="IPR050297">
    <property type="entry name" value="LipidA_mod_glycosyltrf_83"/>
</dbReference>
<keyword evidence="2" id="KW-1003">Cell membrane</keyword>
<evidence type="ECO:0000256" key="5">
    <source>
        <dbReference type="ARBA" id="ARBA00022692"/>
    </source>
</evidence>
<comment type="subcellular location">
    <subcellularLocation>
        <location evidence="1">Cell membrane</location>
        <topology evidence="1">Multi-pass membrane protein</topology>
    </subcellularLocation>
</comment>
<feature type="transmembrane region" description="Helical" evidence="8">
    <location>
        <begin position="111"/>
        <end position="130"/>
    </location>
</feature>
<evidence type="ECO:0000256" key="2">
    <source>
        <dbReference type="ARBA" id="ARBA00022475"/>
    </source>
</evidence>
<dbReference type="GO" id="GO:0016763">
    <property type="term" value="F:pentosyltransferase activity"/>
    <property type="evidence" value="ECO:0007669"/>
    <property type="project" value="TreeGrafter"/>
</dbReference>
<dbReference type="EMBL" id="LSOG01000083">
    <property type="protein sequence ID" value="OEH45889.1"/>
    <property type="molecule type" value="Genomic_DNA"/>
</dbReference>
<feature type="transmembrane region" description="Helical" evidence="8">
    <location>
        <begin position="142"/>
        <end position="159"/>
    </location>
</feature>
<dbReference type="Proteomes" id="UP000095229">
    <property type="component" value="Unassembled WGS sequence"/>
</dbReference>
<feature type="transmembrane region" description="Helical" evidence="8">
    <location>
        <begin position="171"/>
        <end position="196"/>
    </location>
</feature>
<dbReference type="RefSeq" id="WP_058516368.1">
    <property type="nucleotide sequence ID" value="NZ_CAAAIE010000004.1"/>
</dbReference>
<keyword evidence="7 8" id="KW-0472">Membrane</keyword>
<dbReference type="GO" id="GO:0009103">
    <property type="term" value="P:lipopolysaccharide biosynthetic process"/>
    <property type="evidence" value="ECO:0007669"/>
    <property type="project" value="UniProtKB-ARBA"/>
</dbReference>
<dbReference type="AlphaFoldDB" id="A0A1E5JMZ1"/>
<gene>
    <name evidence="10" type="ORF">lpari_03077</name>
</gene>
<dbReference type="Pfam" id="PF13231">
    <property type="entry name" value="PMT_2"/>
    <property type="match status" value="1"/>
</dbReference>
<reference evidence="10 11" key="1">
    <citation type="submission" date="2016-02" db="EMBL/GenBank/DDBJ databases">
        <title>Secondary metabolites in Legionella.</title>
        <authorList>
            <person name="Tobias N.J."/>
            <person name="Bode H.B."/>
        </authorList>
    </citation>
    <scope>NUCLEOTIDE SEQUENCE [LARGE SCALE GENOMIC DNA]</scope>
    <source>
        <strain evidence="10 11">DSM 19216</strain>
    </source>
</reference>
<keyword evidence="3" id="KW-0328">Glycosyltransferase</keyword>
<feature type="transmembrane region" description="Helical" evidence="8">
    <location>
        <begin position="20"/>
        <end position="40"/>
    </location>
</feature>
<sequence>MTSILKSENIALTHNGVSQNISILFTFSIIFVSVAIRFLCLSSHNLFVEETYYWNYSQHLDFGYLDHPPMVAMLIKISTLIFGTNEFAVRLPALLCWGGAAFFSFKLTELIHRGAGLYAVLLLSLMPFYFIQSTLITPDQPVLLCWSAALYYFYRIFIFDESQSWYKAGLWLGFGMLSKYTIVLLGPAVLLYLLTVPSARYWFIKKEPYLCVLIALLCFTPVIYWNFMHEWASFVFQSVRRFKPAHRFSLHHFIGLLFLFLLPSGVMGLCLLWNKKSINIEVKTQRFLQIFTLFPLGFFGIYSLNHSIRLDWIGPGLISIIPWLALLISKNKFYKEWHLSSFVLLPCYVFLIIMIAFGISEKASKMFFQKMISWENFTEQFHDLAKNVSAARNTEAILVPLDAYNIGSELAFYQKKLLEHGKIQTTYPVIGRHIFGMNSLMYQYWSNATMPSGRTLILIATDPKDFNLPYISNRIAVLQPPEKLWSRSQGSGKPISPYYYELVQMR</sequence>